<keyword evidence="2" id="KW-1185">Reference proteome</keyword>
<dbReference type="AlphaFoldDB" id="A0A9P5YLP2"/>
<gene>
    <name evidence="1" type="ORF">BDN70DRAFT_939204</name>
</gene>
<protein>
    <submittedName>
        <fullName evidence="1">Uncharacterized protein</fullName>
    </submittedName>
</protein>
<accession>A0A9P5YLP2</accession>
<proteinExistence type="predicted"/>
<dbReference type="OrthoDB" id="10432960at2759"/>
<name>A0A9P5YLP2_9AGAR</name>
<dbReference type="EMBL" id="MU155763">
    <property type="protein sequence ID" value="KAF9471086.1"/>
    <property type="molecule type" value="Genomic_DNA"/>
</dbReference>
<reference evidence="1" key="1">
    <citation type="submission" date="2020-11" db="EMBL/GenBank/DDBJ databases">
        <authorList>
            <consortium name="DOE Joint Genome Institute"/>
            <person name="Ahrendt S."/>
            <person name="Riley R."/>
            <person name="Andreopoulos W."/>
            <person name="Labutti K."/>
            <person name="Pangilinan J."/>
            <person name="Ruiz-Duenas F.J."/>
            <person name="Barrasa J.M."/>
            <person name="Sanchez-Garcia M."/>
            <person name="Camarero S."/>
            <person name="Miyauchi S."/>
            <person name="Serrano A."/>
            <person name="Linde D."/>
            <person name="Babiker R."/>
            <person name="Drula E."/>
            <person name="Ayuso-Fernandez I."/>
            <person name="Pacheco R."/>
            <person name="Padilla G."/>
            <person name="Ferreira P."/>
            <person name="Barriuso J."/>
            <person name="Kellner H."/>
            <person name="Castanera R."/>
            <person name="Alfaro M."/>
            <person name="Ramirez L."/>
            <person name="Pisabarro A.G."/>
            <person name="Kuo A."/>
            <person name="Tritt A."/>
            <person name="Lipzen A."/>
            <person name="He G."/>
            <person name="Yan M."/>
            <person name="Ng V."/>
            <person name="Cullen D."/>
            <person name="Martin F."/>
            <person name="Rosso M.-N."/>
            <person name="Henrissat B."/>
            <person name="Hibbett D."/>
            <person name="Martinez A.T."/>
            <person name="Grigoriev I.V."/>
        </authorList>
    </citation>
    <scope>NUCLEOTIDE SEQUENCE</scope>
    <source>
        <strain evidence="1">CIRM-BRFM 674</strain>
    </source>
</reference>
<sequence>MPGTTHLLAGASLGGFASASRDLFYMINNGINWDPADSDMRFIDPLGFFESYQNGHQSREYYDYIAEFLVNSSRSKEFCVRPDHHAAFAKFIVDFLLTEDLTNDNGYNKHIRIALDCLKQALEKSARTVDLAKFLETHCSYFVCLDTENILYEDLNKATDAIKAYVREVSQLT</sequence>
<evidence type="ECO:0000313" key="2">
    <source>
        <dbReference type="Proteomes" id="UP000807469"/>
    </source>
</evidence>
<evidence type="ECO:0000313" key="1">
    <source>
        <dbReference type="EMBL" id="KAF9471086.1"/>
    </source>
</evidence>
<comment type="caution">
    <text evidence="1">The sequence shown here is derived from an EMBL/GenBank/DDBJ whole genome shotgun (WGS) entry which is preliminary data.</text>
</comment>
<organism evidence="1 2">
    <name type="scientific">Pholiota conissans</name>
    <dbReference type="NCBI Taxonomy" id="109636"/>
    <lineage>
        <taxon>Eukaryota</taxon>
        <taxon>Fungi</taxon>
        <taxon>Dikarya</taxon>
        <taxon>Basidiomycota</taxon>
        <taxon>Agaricomycotina</taxon>
        <taxon>Agaricomycetes</taxon>
        <taxon>Agaricomycetidae</taxon>
        <taxon>Agaricales</taxon>
        <taxon>Agaricineae</taxon>
        <taxon>Strophariaceae</taxon>
        <taxon>Pholiota</taxon>
    </lineage>
</organism>
<dbReference type="Proteomes" id="UP000807469">
    <property type="component" value="Unassembled WGS sequence"/>
</dbReference>